<keyword evidence="3" id="KW-0808">Transferase</keyword>
<protein>
    <recommendedName>
        <fullName evidence="1">non-specific serine/threonine protein kinase</fullName>
        <ecNumber evidence="1">2.7.11.1</ecNumber>
    </recommendedName>
</protein>
<dbReference type="SUPFAM" id="SSF56112">
    <property type="entry name" value="Protein kinase-like (PK-like)"/>
    <property type="match status" value="1"/>
</dbReference>
<evidence type="ECO:0000256" key="4">
    <source>
        <dbReference type="ARBA" id="ARBA00022741"/>
    </source>
</evidence>
<dbReference type="PANTHER" id="PTHR43289">
    <property type="entry name" value="MITOGEN-ACTIVATED PROTEIN KINASE KINASE KINASE 20-RELATED"/>
    <property type="match status" value="1"/>
</dbReference>
<keyword evidence="5" id="KW-0418">Kinase</keyword>
<feature type="region of interest" description="Disordered" evidence="7">
    <location>
        <begin position="395"/>
        <end position="417"/>
    </location>
</feature>
<evidence type="ECO:0000256" key="1">
    <source>
        <dbReference type="ARBA" id="ARBA00012513"/>
    </source>
</evidence>
<name>A0ABN0XK32_9ACTN</name>
<sequence length="488" mass="52354">MRRAAWDEVTRTVREEPSLLRRLPASGILVLLASSALSPVLEAGLSGASVTEAIASVAGNVGSGYLTNLITNVAARVRGGGSSDIGEAKRLLTDELQAALDKGDARANELNDSLISLIREIGGLEAATDDLRVHLLACFEELHAQIRERDAERQQQDRRRDAAQRHHDRQVQKQLQEILELLRFLMRDAGDPASPPTHPVFTPVVVPSAAGTSTRAGTAWEGGIEHTVGDRVYLLRDVLLDERPHQDGAVFRQAQALRTIPHGGPDRYVWLRQVRANPDLPEGRRALRALDRERRLLSRLREPRLSQYVADGHTATIAVVWPVSRRNGTAKPLSPSDPPGLFSLLGGLAGLCDTLAGLHALGATHRLVTPDRIVVHDDGRLSFLDLGLAGHDPVAGESTSDYLAPEQRRRGSARPGPYTDVYQLAALAYHLVTGHPPHPRTPLPVGGQAPGLPAPAGAAIDAALSAGPDARPTAPSLGAALRAARDQL</sequence>
<proteinExistence type="predicted"/>
<keyword evidence="2" id="KW-0723">Serine/threonine-protein kinase</keyword>
<evidence type="ECO:0000256" key="7">
    <source>
        <dbReference type="SAM" id="MobiDB-lite"/>
    </source>
</evidence>
<organism evidence="9 10">
    <name type="scientific">Actinoallomurus spadix</name>
    <dbReference type="NCBI Taxonomy" id="79912"/>
    <lineage>
        <taxon>Bacteria</taxon>
        <taxon>Bacillati</taxon>
        <taxon>Actinomycetota</taxon>
        <taxon>Actinomycetes</taxon>
        <taxon>Streptosporangiales</taxon>
        <taxon>Thermomonosporaceae</taxon>
        <taxon>Actinoallomurus</taxon>
    </lineage>
</organism>
<evidence type="ECO:0000256" key="2">
    <source>
        <dbReference type="ARBA" id="ARBA00022527"/>
    </source>
</evidence>
<evidence type="ECO:0000256" key="3">
    <source>
        <dbReference type="ARBA" id="ARBA00022679"/>
    </source>
</evidence>
<feature type="compositionally biased region" description="Low complexity" evidence="7">
    <location>
        <begin position="443"/>
        <end position="470"/>
    </location>
</feature>
<gene>
    <name evidence="9" type="ORF">GCM10010151_65020</name>
</gene>
<keyword evidence="4" id="KW-0547">Nucleotide-binding</keyword>
<keyword evidence="10" id="KW-1185">Reference proteome</keyword>
<evidence type="ECO:0000256" key="6">
    <source>
        <dbReference type="ARBA" id="ARBA00022840"/>
    </source>
</evidence>
<dbReference type="EMBL" id="BAAABM010000066">
    <property type="protein sequence ID" value="GAA0366089.1"/>
    <property type="molecule type" value="Genomic_DNA"/>
</dbReference>
<dbReference type="Gene3D" id="1.10.510.10">
    <property type="entry name" value="Transferase(Phosphotransferase) domain 1"/>
    <property type="match status" value="1"/>
</dbReference>
<evidence type="ECO:0000313" key="10">
    <source>
        <dbReference type="Proteomes" id="UP001501822"/>
    </source>
</evidence>
<feature type="region of interest" description="Disordered" evidence="7">
    <location>
        <begin position="149"/>
        <end position="171"/>
    </location>
</feature>
<evidence type="ECO:0000256" key="5">
    <source>
        <dbReference type="ARBA" id="ARBA00022777"/>
    </source>
</evidence>
<accession>A0ABN0XK32</accession>
<feature type="domain" description="Protein kinase" evidence="8">
    <location>
        <begin position="236"/>
        <end position="488"/>
    </location>
</feature>
<dbReference type="InterPro" id="IPR000719">
    <property type="entry name" value="Prot_kinase_dom"/>
</dbReference>
<dbReference type="PROSITE" id="PS50011">
    <property type="entry name" value="PROTEIN_KINASE_DOM"/>
    <property type="match status" value="1"/>
</dbReference>
<dbReference type="PANTHER" id="PTHR43289:SF6">
    <property type="entry name" value="SERINE_THREONINE-PROTEIN KINASE NEKL-3"/>
    <property type="match status" value="1"/>
</dbReference>
<dbReference type="InterPro" id="IPR011009">
    <property type="entry name" value="Kinase-like_dom_sf"/>
</dbReference>
<dbReference type="EC" id="2.7.11.1" evidence="1"/>
<evidence type="ECO:0000313" key="9">
    <source>
        <dbReference type="EMBL" id="GAA0366089.1"/>
    </source>
</evidence>
<keyword evidence="6" id="KW-0067">ATP-binding</keyword>
<evidence type="ECO:0000259" key="8">
    <source>
        <dbReference type="PROSITE" id="PS50011"/>
    </source>
</evidence>
<dbReference type="Proteomes" id="UP001501822">
    <property type="component" value="Unassembled WGS sequence"/>
</dbReference>
<comment type="caution">
    <text evidence="9">The sequence shown here is derived from an EMBL/GenBank/DDBJ whole genome shotgun (WGS) entry which is preliminary data.</text>
</comment>
<feature type="region of interest" description="Disordered" evidence="7">
    <location>
        <begin position="435"/>
        <end position="488"/>
    </location>
</feature>
<reference evidence="9 10" key="1">
    <citation type="journal article" date="2019" name="Int. J. Syst. Evol. Microbiol.">
        <title>The Global Catalogue of Microorganisms (GCM) 10K type strain sequencing project: providing services to taxonomists for standard genome sequencing and annotation.</title>
        <authorList>
            <consortium name="The Broad Institute Genomics Platform"/>
            <consortium name="The Broad Institute Genome Sequencing Center for Infectious Disease"/>
            <person name="Wu L."/>
            <person name="Ma J."/>
        </authorList>
    </citation>
    <scope>NUCLEOTIDE SEQUENCE [LARGE SCALE GENOMIC DNA]</scope>
    <source>
        <strain evidence="9 10">JCM 3146</strain>
    </source>
</reference>